<name>A0A379CCN2_9PAST</name>
<dbReference type="GO" id="GO:0003824">
    <property type="term" value="F:catalytic activity"/>
    <property type="evidence" value="ECO:0007669"/>
    <property type="project" value="InterPro"/>
</dbReference>
<dbReference type="Gene3D" id="3.60.10.10">
    <property type="entry name" value="Endonuclease/exonuclease/phosphatase"/>
    <property type="match status" value="1"/>
</dbReference>
<dbReference type="Proteomes" id="UP000255417">
    <property type="component" value="Unassembled WGS sequence"/>
</dbReference>
<gene>
    <name evidence="1" type="ORF">NCTC12872_01480</name>
</gene>
<protein>
    <submittedName>
        <fullName evidence="1">Uncharacterized protein conserved in bacteria</fullName>
    </submittedName>
</protein>
<dbReference type="NCBIfam" id="NF033681">
    <property type="entry name" value="ExeM_NucH_DNase"/>
    <property type="match status" value="1"/>
</dbReference>
<dbReference type="AlphaFoldDB" id="A0A379CCN2"/>
<dbReference type="PROSITE" id="PS51257">
    <property type="entry name" value="PROKAR_LIPOPROTEIN"/>
    <property type="match status" value="1"/>
</dbReference>
<evidence type="ECO:0000313" key="1">
    <source>
        <dbReference type="EMBL" id="SUB59495.1"/>
    </source>
</evidence>
<sequence>MRKNLLSLAVSSAILVTGCSVQPTQVIPSSIQQLQGSGAFSPMVDVQNKIYQSKDTYRVEGVITAIQHKSLGKDLKVGFFMQAPSDNNPKTSDGIFVETTNLDDLKVGNLVSLQARVAEDYKWTKLVDVSDIKVLKTNVDLPKPEVLRLDSSDMAQSLERYEGMLVRVEKSSDLFVTKNFGFDYGAKRNNLALSYKHALLHPNQLTAPSTKKKIDNENALVVESFEAAPRGEIVWYPTFGESNGKESSDNYIRINDLVDGLEGVIGYSYGQYRLYVTNEANSKNFIHTQDRQAQPQLKKGGDLRIASFNVLNYFNSPYSKVKNPLHQNRGAKTEEEFKLQSGKIATAIANMNADIVGLMEIENNGFDQGSAVEDLVKQINSKIKDPKEHYAYVKPSDNSQFIGGDAISNQLLYKKDKVTLTNYRIIKMPTQYAPDMRYKDGYRDKFFSGTVHQRDTVAVTFKVNKTNKDLTVAVNHLKSKGSACWEDVQTGRLVDADNQGSCENLRVAGADVLGQELSKIQGAKVILGDLNSYGNEDPIMVLTNRHNAPKDHVIKTSAYTYIGSRDEGTPLYGKTGKVIDHSYGYTNIVAQLHPKSYSFSFKNHIGTLDYILVSKDMLPSVVDATDWNINAGESTLFEYANKYNCKNSKQCSHRYYDIYRASDHDPAVMDLDTRKLK</sequence>
<reference evidence="1 2" key="1">
    <citation type="submission" date="2018-06" db="EMBL/GenBank/DDBJ databases">
        <authorList>
            <consortium name="Pathogen Informatics"/>
            <person name="Doyle S."/>
        </authorList>
    </citation>
    <scope>NUCLEOTIDE SEQUENCE [LARGE SCALE GENOMIC DNA]</scope>
    <source>
        <strain evidence="1 2">NCTC12872</strain>
    </source>
</reference>
<accession>A0A379CCN2</accession>
<dbReference type="CDD" id="cd04486">
    <property type="entry name" value="YhcR_OBF_like"/>
    <property type="match status" value="1"/>
</dbReference>
<dbReference type="InterPro" id="IPR047971">
    <property type="entry name" value="ExeM-like"/>
</dbReference>
<dbReference type="EMBL" id="UGTA01000001">
    <property type="protein sequence ID" value="SUB59495.1"/>
    <property type="molecule type" value="Genomic_DNA"/>
</dbReference>
<dbReference type="PANTHER" id="PTHR42834">
    <property type="entry name" value="ENDONUCLEASE/EXONUCLEASE/PHOSPHATASE FAMILY PROTEIN (AFU_ORTHOLOGUE AFUA_3G09210)"/>
    <property type="match status" value="1"/>
</dbReference>
<proteinExistence type="predicted"/>
<organism evidence="1 2">
    <name type="scientific">Phocoenobacter uteri</name>
    <dbReference type="NCBI Taxonomy" id="146806"/>
    <lineage>
        <taxon>Bacteria</taxon>
        <taxon>Pseudomonadati</taxon>
        <taxon>Pseudomonadota</taxon>
        <taxon>Gammaproteobacteria</taxon>
        <taxon>Pasteurellales</taxon>
        <taxon>Pasteurellaceae</taxon>
        <taxon>Phocoenobacter</taxon>
    </lineage>
</organism>
<dbReference type="SUPFAM" id="SSF56219">
    <property type="entry name" value="DNase I-like"/>
    <property type="match status" value="1"/>
</dbReference>
<dbReference type="RefSeq" id="WP_172460382.1">
    <property type="nucleotide sequence ID" value="NZ_LWIF01000001.1"/>
</dbReference>
<dbReference type="PANTHER" id="PTHR42834:SF1">
    <property type="entry name" value="ENDONUCLEASE_EXONUCLEASE_PHOSPHATASE FAMILY PROTEIN (AFU_ORTHOLOGUE AFUA_3G09210)"/>
    <property type="match status" value="1"/>
</dbReference>
<evidence type="ECO:0000313" key="2">
    <source>
        <dbReference type="Proteomes" id="UP000255417"/>
    </source>
</evidence>
<dbReference type="InterPro" id="IPR036691">
    <property type="entry name" value="Endo/exonu/phosph_ase_sf"/>
</dbReference>
<keyword evidence="2" id="KW-1185">Reference proteome</keyword>